<protein>
    <submittedName>
        <fullName evidence="4">Alginate lyase</fullName>
    </submittedName>
</protein>
<name>A0A192A129_9RALS</name>
<evidence type="ECO:0000259" key="3">
    <source>
        <dbReference type="Pfam" id="PF05426"/>
    </source>
</evidence>
<evidence type="ECO:0000256" key="2">
    <source>
        <dbReference type="ARBA" id="ARBA00023239"/>
    </source>
</evidence>
<reference evidence="5" key="1">
    <citation type="submission" date="2016-06" db="EMBL/GenBank/DDBJ databases">
        <authorList>
            <person name="Xu Y."/>
            <person name="Nagy A."/>
            <person name="Yan X."/>
            <person name="Kim S.W."/>
            <person name="Haley B."/>
            <person name="Liu N.T."/>
            <person name="Nou X."/>
        </authorList>
    </citation>
    <scope>NUCLEOTIDE SEQUENCE [LARGE SCALE GENOMIC DNA]</scope>
    <source>
        <strain evidence="5">ATCC 49129</strain>
    </source>
</reference>
<accession>A0A192A129</accession>
<keyword evidence="1" id="KW-0732">Signal</keyword>
<keyword evidence="5" id="KW-1185">Reference proteome</keyword>
<proteinExistence type="predicted"/>
<dbReference type="Pfam" id="PF05426">
    <property type="entry name" value="Alginate_lyase"/>
    <property type="match status" value="1"/>
</dbReference>
<sequence>MPMLHRAPLLRLLACAAAVAACSACSPTQAGAAASVYAGAHGPAGPARDWCSVSPAQSGDPAAAKLIARATQHLGQTPHPLPRLHTEGTLPHQGIYDESVAAARDFPVMRDAALAWRLTSDKRFAEQVDTFLHAWVGTYVPSFNPIDETKFDALIQAYTLARDGLTPGTREETQRFLRTLAEGYIGRTEAARQPLSHTWINNWQSHRIKLMAMSAAALGDRALIEQTHRLFLQQLANNVRPDGSVEDFEDRDALHYVVYDLEPLTMAAIAVAPFGQHWLRERASNGATLAAAIDWLVPYADGSRTHEEYVHSHVAFDKTRADAGLPGFSGMWEPKSAGTLFWQATRLDPNYRPLAERLAATAPDWLALCAAR</sequence>
<dbReference type="SUPFAM" id="SSF48230">
    <property type="entry name" value="Chondroitin AC/alginate lyase"/>
    <property type="match status" value="1"/>
</dbReference>
<dbReference type="InterPro" id="IPR008397">
    <property type="entry name" value="Alginate_lyase_dom"/>
</dbReference>
<organism evidence="4 5">
    <name type="scientific">Ralstonia insidiosa</name>
    <dbReference type="NCBI Taxonomy" id="190721"/>
    <lineage>
        <taxon>Bacteria</taxon>
        <taxon>Pseudomonadati</taxon>
        <taxon>Pseudomonadota</taxon>
        <taxon>Betaproteobacteria</taxon>
        <taxon>Burkholderiales</taxon>
        <taxon>Burkholderiaceae</taxon>
        <taxon>Ralstonia</taxon>
    </lineage>
</organism>
<gene>
    <name evidence="4" type="ORF">A9Y76_17000</name>
</gene>
<feature type="domain" description="Alginate lyase" evidence="3">
    <location>
        <begin position="61"/>
        <end position="305"/>
    </location>
</feature>
<dbReference type="PROSITE" id="PS51257">
    <property type="entry name" value="PROKAR_LIPOPROTEIN"/>
    <property type="match status" value="1"/>
</dbReference>
<evidence type="ECO:0000313" key="5">
    <source>
        <dbReference type="Proteomes" id="UP000078572"/>
    </source>
</evidence>
<dbReference type="Gene3D" id="1.50.10.100">
    <property type="entry name" value="Chondroitin AC/alginate lyase"/>
    <property type="match status" value="1"/>
</dbReference>
<dbReference type="OrthoDB" id="1043373at2"/>
<evidence type="ECO:0000256" key="1">
    <source>
        <dbReference type="ARBA" id="ARBA00022729"/>
    </source>
</evidence>
<dbReference type="InterPro" id="IPR008929">
    <property type="entry name" value="Chondroitin_lyas"/>
</dbReference>
<dbReference type="STRING" id="190721.ACS15_3591"/>
<evidence type="ECO:0000313" key="4">
    <source>
        <dbReference type="EMBL" id="ANJ74043.1"/>
    </source>
</evidence>
<dbReference type="GO" id="GO:0042597">
    <property type="term" value="C:periplasmic space"/>
    <property type="evidence" value="ECO:0007669"/>
    <property type="project" value="InterPro"/>
</dbReference>
<dbReference type="GO" id="GO:0016829">
    <property type="term" value="F:lyase activity"/>
    <property type="evidence" value="ECO:0007669"/>
    <property type="project" value="UniProtKB-KW"/>
</dbReference>
<dbReference type="EMBL" id="CP016022">
    <property type="protein sequence ID" value="ANJ74043.1"/>
    <property type="molecule type" value="Genomic_DNA"/>
</dbReference>
<dbReference type="AlphaFoldDB" id="A0A192A129"/>
<dbReference type="Proteomes" id="UP000078572">
    <property type="component" value="Chromosome 1"/>
</dbReference>
<keyword evidence="2 4" id="KW-0456">Lyase</keyword>